<reference evidence="1 2" key="1">
    <citation type="journal article" date="2022" name="Nat. Ecol. Evol.">
        <title>A masculinizing supergene underlies an exaggerated male reproductive morph in a spider.</title>
        <authorList>
            <person name="Hendrickx F."/>
            <person name="De Corte Z."/>
            <person name="Sonet G."/>
            <person name="Van Belleghem S.M."/>
            <person name="Kostlbacher S."/>
            <person name="Vangestel C."/>
        </authorList>
    </citation>
    <scope>NUCLEOTIDE SEQUENCE [LARGE SCALE GENOMIC DNA]</scope>
    <source>
        <strain evidence="1">W744_W776</strain>
    </source>
</reference>
<dbReference type="Proteomes" id="UP000827092">
    <property type="component" value="Unassembled WGS sequence"/>
</dbReference>
<feature type="non-terminal residue" evidence="1">
    <location>
        <position position="1"/>
    </location>
</feature>
<gene>
    <name evidence="1" type="ORF">JTE90_005243</name>
</gene>
<organism evidence="1 2">
    <name type="scientific">Oedothorax gibbosus</name>
    <dbReference type="NCBI Taxonomy" id="931172"/>
    <lineage>
        <taxon>Eukaryota</taxon>
        <taxon>Metazoa</taxon>
        <taxon>Ecdysozoa</taxon>
        <taxon>Arthropoda</taxon>
        <taxon>Chelicerata</taxon>
        <taxon>Arachnida</taxon>
        <taxon>Araneae</taxon>
        <taxon>Araneomorphae</taxon>
        <taxon>Entelegynae</taxon>
        <taxon>Araneoidea</taxon>
        <taxon>Linyphiidae</taxon>
        <taxon>Erigoninae</taxon>
        <taxon>Oedothorax</taxon>
    </lineage>
</organism>
<keyword evidence="2" id="KW-1185">Reference proteome</keyword>
<comment type="caution">
    <text evidence="1">The sequence shown here is derived from an EMBL/GenBank/DDBJ whole genome shotgun (WGS) entry which is preliminary data.</text>
</comment>
<evidence type="ECO:0000313" key="1">
    <source>
        <dbReference type="EMBL" id="KAG8175651.1"/>
    </source>
</evidence>
<evidence type="ECO:0000313" key="2">
    <source>
        <dbReference type="Proteomes" id="UP000827092"/>
    </source>
</evidence>
<sequence length="15" mass="1908">GFIELIVYRRCVKRR</sequence>
<protein>
    <submittedName>
        <fullName evidence="1">Uncharacterized protein</fullName>
    </submittedName>
</protein>
<accession>A0AAV6TWC9</accession>
<dbReference type="EMBL" id="JAFNEN010000973">
    <property type="protein sequence ID" value="KAG8175651.1"/>
    <property type="molecule type" value="Genomic_DNA"/>
</dbReference>
<name>A0AAV6TWC9_9ARAC</name>
<proteinExistence type="predicted"/>